<dbReference type="InterPro" id="IPR016181">
    <property type="entry name" value="Acyl_CoA_acyltransferase"/>
</dbReference>
<sequence length="138" mass="15496">MEIIQSYPIQPAVKVLLSYATSKAKVDQAYDLYVHSLAWKLYGYYMDQELVGCIGIEIGDAHPCVIKHIAVSPAHRGKGIGRRMVQSIHHHHSFSSIYAETDRDAVIFYKKIGFHMTSLGEKYPGVERFACLLTGPTL</sequence>
<dbReference type="CDD" id="cd04301">
    <property type="entry name" value="NAT_SF"/>
    <property type="match status" value="1"/>
</dbReference>
<dbReference type="PROSITE" id="PS51186">
    <property type="entry name" value="GNAT"/>
    <property type="match status" value="1"/>
</dbReference>
<proteinExistence type="predicted"/>
<accession>A0ABT2DN48</accession>
<comment type="caution">
    <text evidence="2">The sequence shown here is derived from an EMBL/GenBank/DDBJ whole genome shotgun (WGS) entry which is preliminary data.</text>
</comment>
<dbReference type="EMBL" id="JANTOO010000010">
    <property type="protein sequence ID" value="MCS1396324.1"/>
    <property type="molecule type" value="Genomic_DNA"/>
</dbReference>
<keyword evidence="3" id="KW-1185">Reference proteome</keyword>
<evidence type="ECO:0000313" key="2">
    <source>
        <dbReference type="EMBL" id="MCS1396324.1"/>
    </source>
</evidence>
<gene>
    <name evidence="2" type="ORF">NXZ79_09795</name>
</gene>
<dbReference type="InterPro" id="IPR000182">
    <property type="entry name" value="GNAT_dom"/>
</dbReference>
<dbReference type="RefSeq" id="WP_012294370.1">
    <property type="nucleotide sequence ID" value="NZ_JANTOO010000010.1"/>
</dbReference>
<dbReference type="Proteomes" id="UP001525021">
    <property type="component" value="Unassembled WGS sequence"/>
</dbReference>
<dbReference type="SUPFAM" id="SSF55729">
    <property type="entry name" value="Acyl-CoA N-acyltransferases (Nat)"/>
    <property type="match status" value="1"/>
</dbReference>
<reference evidence="2 3" key="1">
    <citation type="submission" date="2022-08" db="EMBL/GenBank/DDBJ databases">
        <title>Lysinibacillus sequencing.</title>
        <authorList>
            <person name="Dunlap C."/>
        </authorList>
    </citation>
    <scope>NUCLEOTIDE SEQUENCE [LARGE SCALE GENOMIC DNA]</scope>
    <source>
        <strain evidence="2 3">PB211</strain>
    </source>
</reference>
<protein>
    <submittedName>
        <fullName evidence="2">GNAT family N-acetyltransferase</fullName>
    </submittedName>
</protein>
<organism evidence="2 3">
    <name type="scientific">Lysinibacillus pinottii</name>
    <dbReference type="NCBI Taxonomy" id="2973932"/>
    <lineage>
        <taxon>Bacteria</taxon>
        <taxon>Bacillati</taxon>
        <taxon>Bacillota</taxon>
        <taxon>Bacilli</taxon>
        <taxon>Bacillales</taxon>
        <taxon>Bacillaceae</taxon>
        <taxon>Lysinibacillus</taxon>
    </lineage>
</organism>
<evidence type="ECO:0000313" key="3">
    <source>
        <dbReference type="Proteomes" id="UP001525021"/>
    </source>
</evidence>
<evidence type="ECO:0000259" key="1">
    <source>
        <dbReference type="PROSITE" id="PS51186"/>
    </source>
</evidence>
<feature type="domain" description="N-acetyltransferase" evidence="1">
    <location>
        <begin position="1"/>
        <end position="134"/>
    </location>
</feature>
<name>A0ABT2DN48_9BACI</name>
<dbReference type="Pfam" id="PF13508">
    <property type="entry name" value="Acetyltransf_7"/>
    <property type="match status" value="1"/>
</dbReference>
<dbReference type="Gene3D" id="3.40.630.30">
    <property type="match status" value="1"/>
</dbReference>